<evidence type="ECO:0000256" key="13">
    <source>
        <dbReference type="ARBA" id="ARBA00025830"/>
    </source>
</evidence>
<evidence type="ECO:0000256" key="4">
    <source>
        <dbReference type="ARBA" id="ARBA00022475"/>
    </source>
</evidence>
<gene>
    <name evidence="14" type="primary">atpF</name>
    <name evidence="17" type="ORF">BJL86_1984</name>
</gene>
<protein>
    <recommendedName>
        <fullName evidence="14">ATP synthase subunit b</fullName>
    </recommendedName>
    <alternativeName>
        <fullName evidence="14">ATP synthase F(0) sector subunit b</fullName>
    </alternativeName>
    <alternativeName>
        <fullName evidence="14">ATPase subunit I</fullName>
    </alternativeName>
    <alternativeName>
        <fullName evidence="14">F-type ATPase subunit b</fullName>
        <shortName evidence="14">F-ATPase subunit b</shortName>
    </alternativeName>
</protein>
<dbReference type="CDD" id="cd06503">
    <property type="entry name" value="ATP-synt_Fo_b"/>
    <property type="match status" value="1"/>
</dbReference>
<dbReference type="GO" id="GO:0045259">
    <property type="term" value="C:proton-transporting ATP synthase complex"/>
    <property type="evidence" value="ECO:0007669"/>
    <property type="project" value="UniProtKB-KW"/>
</dbReference>
<evidence type="ECO:0000256" key="15">
    <source>
        <dbReference type="RuleBase" id="RU003848"/>
    </source>
</evidence>
<keyword evidence="5 14" id="KW-0138">CF(0)</keyword>
<evidence type="ECO:0000256" key="10">
    <source>
        <dbReference type="ARBA" id="ARBA00023136"/>
    </source>
</evidence>
<keyword evidence="16" id="KW-0175">Coiled coil</keyword>
<accession>A0A173LPV9</accession>
<keyword evidence="7 14" id="KW-0375">Hydrogen ion transport</keyword>
<keyword evidence="9 14" id="KW-0406">Ion transport</keyword>
<comment type="subunit">
    <text evidence="13 14">F-type ATPases have 2 components, F(1) - the catalytic core - and F(0) - the membrane proton channel. F(1) has five subunits: alpha(3), beta(3), gamma(1), delta(1), epsilon(1). F(0) has three main subunits: a(1), b(2) and c(10-14). The alpha and beta chains form an alternating ring which encloses part of the gamma chain. F(1) is attached to F(0) by a central stalk formed by the gamma and epsilon chains, while a peripheral stalk is formed by the delta and b chains.</text>
</comment>
<sequence length="191" mass="21326">MISDFVLLAAGGEESLPLEEEPNILMPALYDIVWSLIAFAILLFVFWKFVLPMVKKVLEERTEKIEGGIERAEAAQREAKEALDKYNEQLAEARGEAAKIREDARLQGQQILADMKADAQKESDRIVANGQQQLQAQRQQIVTELRSDLGKQSVDLAEKLMGEQLSDNVKQSGTIDRFLADLDQVSGPGQK</sequence>
<comment type="function">
    <text evidence="14">Component of the F(0) channel, it forms part of the peripheral stalk, linking F(1) to F(0).</text>
</comment>
<dbReference type="Pfam" id="PF00430">
    <property type="entry name" value="ATP-synt_B"/>
    <property type="match status" value="1"/>
</dbReference>
<dbReference type="NCBIfam" id="NF004412">
    <property type="entry name" value="PRK05759.1-3"/>
    <property type="match status" value="1"/>
</dbReference>
<reference evidence="17 18" key="1">
    <citation type="submission" date="2016-06" db="EMBL/GenBank/DDBJ databases">
        <title>Complete genome sequence of a saline-alkali tolerant type strain Dietzia timorensis ID05-A0528T.</title>
        <authorList>
            <person name="Wu X."/>
        </authorList>
    </citation>
    <scope>NUCLEOTIDE SEQUENCE [LARGE SCALE GENOMIC DNA]</scope>
    <source>
        <strain evidence="17 18">ID05-A0528</strain>
    </source>
</reference>
<evidence type="ECO:0000256" key="8">
    <source>
        <dbReference type="ARBA" id="ARBA00022989"/>
    </source>
</evidence>
<evidence type="ECO:0000256" key="14">
    <source>
        <dbReference type="HAMAP-Rule" id="MF_01398"/>
    </source>
</evidence>
<dbReference type="NCBIfam" id="TIGR01144">
    <property type="entry name" value="ATP_synt_b"/>
    <property type="match status" value="1"/>
</dbReference>
<name>A0A173LPV9_9ACTN</name>
<comment type="similarity">
    <text evidence="2 14 15">Belongs to the ATPase B chain family.</text>
</comment>
<evidence type="ECO:0000256" key="9">
    <source>
        <dbReference type="ARBA" id="ARBA00023065"/>
    </source>
</evidence>
<dbReference type="GO" id="GO:0046961">
    <property type="term" value="F:proton-transporting ATPase activity, rotational mechanism"/>
    <property type="evidence" value="ECO:0007669"/>
    <property type="project" value="TreeGrafter"/>
</dbReference>
<feature type="coiled-coil region" evidence="16">
    <location>
        <begin position="55"/>
        <end position="103"/>
    </location>
</feature>
<evidence type="ECO:0000256" key="16">
    <source>
        <dbReference type="SAM" id="Coils"/>
    </source>
</evidence>
<keyword evidence="4 14" id="KW-1003">Cell membrane</keyword>
<dbReference type="HAMAP" id="MF_01398">
    <property type="entry name" value="ATP_synth_b_bprime"/>
    <property type="match status" value="1"/>
</dbReference>
<evidence type="ECO:0000256" key="3">
    <source>
        <dbReference type="ARBA" id="ARBA00022448"/>
    </source>
</evidence>
<dbReference type="OrthoDB" id="5242917at2"/>
<evidence type="ECO:0000256" key="6">
    <source>
        <dbReference type="ARBA" id="ARBA00022692"/>
    </source>
</evidence>
<evidence type="ECO:0000256" key="11">
    <source>
        <dbReference type="ARBA" id="ARBA00023310"/>
    </source>
</evidence>
<dbReference type="EMBL" id="CP015961">
    <property type="protein sequence ID" value="ANI92752.1"/>
    <property type="molecule type" value="Genomic_DNA"/>
</dbReference>
<dbReference type="STRING" id="499555.BJL86_1984"/>
<keyword evidence="11 14" id="KW-0066">ATP synthesis</keyword>
<proteinExistence type="inferred from homology"/>
<keyword evidence="8 14" id="KW-1133">Transmembrane helix</keyword>
<dbReference type="PANTHER" id="PTHR33445:SF1">
    <property type="entry name" value="ATP SYNTHASE SUBUNIT B"/>
    <property type="match status" value="1"/>
</dbReference>
<evidence type="ECO:0000256" key="7">
    <source>
        <dbReference type="ARBA" id="ARBA00022781"/>
    </source>
</evidence>
<dbReference type="RefSeq" id="WP_067472041.1">
    <property type="nucleotide sequence ID" value="NZ_CP015961.1"/>
</dbReference>
<dbReference type="InterPro" id="IPR050059">
    <property type="entry name" value="ATP_synthase_B_chain"/>
</dbReference>
<evidence type="ECO:0000256" key="1">
    <source>
        <dbReference type="ARBA" id="ARBA00004162"/>
    </source>
</evidence>
<evidence type="ECO:0000256" key="2">
    <source>
        <dbReference type="ARBA" id="ARBA00005513"/>
    </source>
</evidence>
<dbReference type="GO" id="GO:0005886">
    <property type="term" value="C:plasma membrane"/>
    <property type="evidence" value="ECO:0007669"/>
    <property type="project" value="UniProtKB-SubCell"/>
</dbReference>
<dbReference type="Proteomes" id="UP000186104">
    <property type="component" value="Chromosome"/>
</dbReference>
<dbReference type="InterPro" id="IPR028987">
    <property type="entry name" value="ATP_synth_B-like_membr_sf"/>
</dbReference>
<dbReference type="InterPro" id="IPR002146">
    <property type="entry name" value="ATP_synth_b/b'su_bac/chlpt"/>
</dbReference>
<keyword evidence="18" id="KW-1185">Reference proteome</keyword>
<evidence type="ECO:0000313" key="17">
    <source>
        <dbReference type="EMBL" id="ANI92752.1"/>
    </source>
</evidence>
<comment type="function">
    <text evidence="12 14">F(1)F(0) ATP synthase produces ATP from ADP in the presence of a proton or sodium gradient. F-type ATPases consist of two structural domains, F(1) containing the extramembraneous catalytic core and F(0) containing the membrane proton channel, linked together by a central stalk and a peripheral stalk. During catalysis, ATP synthesis in the catalytic domain of F(1) is coupled via a rotary mechanism of the central stalk subunits to proton translocation.</text>
</comment>
<evidence type="ECO:0000313" key="18">
    <source>
        <dbReference type="Proteomes" id="UP000186104"/>
    </source>
</evidence>
<organism evidence="17 18">
    <name type="scientific">Dietzia timorensis</name>
    <dbReference type="NCBI Taxonomy" id="499555"/>
    <lineage>
        <taxon>Bacteria</taxon>
        <taxon>Bacillati</taxon>
        <taxon>Actinomycetota</taxon>
        <taxon>Actinomycetes</taxon>
        <taxon>Mycobacteriales</taxon>
        <taxon>Dietziaceae</taxon>
        <taxon>Dietzia</taxon>
    </lineage>
</organism>
<keyword evidence="6 14" id="KW-0812">Transmembrane</keyword>
<dbReference type="PANTHER" id="PTHR33445">
    <property type="entry name" value="ATP SYNTHASE SUBUNIT B', CHLOROPLASTIC"/>
    <property type="match status" value="1"/>
</dbReference>
<evidence type="ECO:0000256" key="5">
    <source>
        <dbReference type="ARBA" id="ARBA00022547"/>
    </source>
</evidence>
<keyword evidence="3 14" id="KW-0813">Transport</keyword>
<feature type="transmembrane region" description="Helical" evidence="14">
    <location>
        <begin position="32"/>
        <end position="51"/>
    </location>
</feature>
<evidence type="ECO:0000256" key="12">
    <source>
        <dbReference type="ARBA" id="ARBA00025198"/>
    </source>
</evidence>
<comment type="subcellular location">
    <subcellularLocation>
        <location evidence="1 14">Cell membrane</location>
        <topology evidence="1 14">Single-pass membrane protein</topology>
    </subcellularLocation>
</comment>
<dbReference type="InterPro" id="IPR005864">
    <property type="entry name" value="ATP_synth_F0_bsu_bac"/>
</dbReference>
<dbReference type="AlphaFoldDB" id="A0A173LPV9"/>
<keyword evidence="10 14" id="KW-0472">Membrane</keyword>
<dbReference type="Gene3D" id="1.20.5.620">
    <property type="entry name" value="F1F0 ATP synthase subunit B, membrane domain"/>
    <property type="match status" value="1"/>
</dbReference>
<dbReference type="KEGG" id="dtm:BJL86_1984"/>
<dbReference type="SUPFAM" id="SSF81573">
    <property type="entry name" value="F1F0 ATP synthase subunit B, membrane domain"/>
    <property type="match status" value="1"/>
</dbReference>
<dbReference type="GO" id="GO:0046933">
    <property type="term" value="F:proton-transporting ATP synthase activity, rotational mechanism"/>
    <property type="evidence" value="ECO:0007669"/>
    <property type="project" value="UniProtKB-UniRule"/>
</dbReference>